<accession>A0ABR8UIE2</accession>
<comment type="caution">
    <text evidence="1">The sequence shown here is derived from an EMBL/GenBank/DDBJ whole genome shotgun (WGS) entry which is preliminary data.</text>
</comment>
<dbReference type="EMBL" id="JACSQJ010000002">
    <property type="protein sequence ID" value="MBD7987553.1"/>
    <property type="molecule type" value="Genomic_DNA"/>
</dbReference>
<dbReference type="Proteomes" id="UP000647183">
    <property type="component" value="Unassembled WGS sequence"/>
</dbReference>
<name>A0ABR8UIE2_9GAMM</name>
<organism evidence="1 2">
    <name type="scientific">Luteimonas colneyensis</name>
    <dbReference type="NCBI Taxonomy" id="2762230"/>
    <lineage>
        <taxon>Bacteria</taxon>
        <taxon>Pseudomonadati</taxon>
        <taxon>Pseudomonadota</taxon>
        <taxon>Gammaproteobacteria</taxon>
        <taxon>Lysobacterales</taxon>
        <taxon>Lysobacteraceae</taxon>
        <taxon>Luteimonas</taxon>
    </lineage>
</organism>
<protein>
    <submittedName>
        <fullName evidence="1">Uncharacterized protein</fullName>
    </submittedName>
</protein>
<gene>
    <name evidence="1" type="ORF">H9645_05870</name>
</gene>
<evidence type="ECO:0000313" key="1">
    <source>
        <dbReference type="EMBL" id="MBD7987553.1"/>
    </source>
</evidence>
<keyword evidence="2" id="KW-1185">Reference proteome</keyword>
<evidence type="ECO:0000313" key="2">
    <source>
        <dbReference type="Proteomes" id="UP000647183"/>
    </source>
</evidence>
<dbReference type="RefSeq" id="WP_191728783.1">
    <property type="nucleotide sequence ID" value="NZ_JACSQJ010000002.1"/>
</dbReference>
<sequence length="145" mass="15446">MRLLVPILMACALYGAWDWWHERGPGAAAATAAMTSDNGFVPVAMPGGTPRNAVLVLAPRNCPSDQAQRTEALVAALSRAGVPVVRGDGFSFDVANPTREQMQAMDRTVEVFKRGAPAVYVNGMGMSNPSAAQAIAEYRATRARR</sequence>
<proteinExistence type="predicted"/>
<reference evidence="1 2" key="1">
    <citation type="submission" date="2020-08" db="EMBL/GenBank/DDBJ databases">
        <title>A Genomic Blueprint of the Chicken Gut Microbiome.</title>
        <authorList>
            <person name="Gilroy R."/>
            <person name="Ravi A."/>
            <person name="Getino M."/>
            <person name="Pursley I."/>
            <person name="Horton D.L."/>
            <person name="Alikhan N.-F."/>
            <person name="Baker D."/>
            <person name="Gharbi K."/>
            <person name="Hall N."/>
            <person name="Watson M."/>
            <person name="Adriaenssens E.M."/>
            <person name="Foster-Nyarko E."/>
            <person name="Jarju S."/>
            <person name="Secka A."/>
            <person name="Antonio M."/>
            <person name="Oren A."/>
            <person name="Chaudhuri R."/>
            <person name="La Ragione R.M."/>
            <person name="Hildebrand F."/>
            <person name="Pallen M.J."/>
        </authorList>
    </citation>
    <scope>NUCLEOTIDE SEQUENCE [LARGE SCALE GENOMIC DNA]</scope>
    <source>
        <strain evidence="1 2">Sa2BVA3</strain>
    </source>
</reference>